<gene>
    <name evidence="2" type="ORF">O181_115932</name>
</gene>
<keyword evidence="3" id="KW-1185">Reference proteome</keyword>
<organism evidence="2 3">
    <name type="scientific">Austropuccinia psidii MF-1</name>
    <dbReference type="NCBI Taxonomy" id="1389203"/>
    <lineage>
        <taxon>Eukaryota</taxon>
        <taxon>Fungi</taxon>
        <taxon>Dikarya</taxon>
        <taxon>Basidiomycota</taxon>
        <taxon>Pucciniomycotina</taxon>
        <taxon>Pucciniomycetes</taxon>
        <taxon>Pucciniales</taxon>
        <taxon>Sphaerophragmiaceae</taxon>
        <taxon>Austropuccinia</taxon>
    </lineage>
</organism>
<name>A0A9Q3PXV6_9BASI</name>
<feature type="region of interest" description="Disordered" evidence="1">
    <location>
        <begin position="49"/>
        <end position="68"/>
    </location>
</feature>
<proteinExistence type="predicted"/>
<dbReference type="Proteomes" id="UP000765509">
    <property type="component" value="Unassembled WGS sequence"/>
</dbReference>
<accession>A0A9Q3PXV6</accession>
<evidence type="ECO:0000313" key="3">
    <source>
        <dbReference type="Proteomes" id="UP000765509"/>
    </source>
</evidence>
<comment type="caution">
    <text evidence="2">The sequence shown here is derived from an EMBL/GenBank/DDBJ whole genome shotgun (WGS) entry which is preliminary data.</text>
</comment>
<feature type="compositionally biased region" description="Basic and acidic residues" evidence="1">
    <location>
        <begin position="53"/>
        <end position="68"/>
    </location>
</feature>
<reference evidence="2" key="1">
    <citation type="submission" date="2021-03" db="EMBL/GenBank/DDBJ databases">
        <title>Draft genome sequence of rust myrtle Austropuccinia psidii MF-1, a brazilian biotype.</title>
        <authorList>
            <person name="Quecine M.C."/>
            <person name="Pachon D.M.R."/>
            <person name="Bonatelli M.L."/>
            <person name="Correr F.H."/>
            <person name="Franceschini L.M."/>
            <person name="Leite T.F."/>
            <person name="Margarido G.R.A."/>
            <person name="Almeida C.A."/>
            <person name="Ferrarezi J.A."/>
            <person name="Labate C.A."/>
        </authorList>
    </citation>
    <scope>NUCLEOTIDE SEQUENCE</scope>
    <source>
        <strain evidence="2">MF-1</strain>
    </source>
</reference>
<evidence type="ECO:0000313" key="2">
    <source>
        <dbReference type="EMBL" id="MBW0576217.1"/>
    </source>
</evidence>
<sequence>MQPIGKIQNLEITFGNEEKMHMNFLVFQNFNQIIVKERSIILYSSKESIPPVPDRKCKEKEKEDSEAIETIKEESKKMRRNLDIAIENPEKLLALNVSGMNKYNEGEITQKEFKVDLKQPEANCEPASM</sequence>
<evidence type="ECO:0000256" key="1">
    <source>
        <dbReference type="SAM" id="MobiDB-lite"/>
    </source>
</evidence>
<protein>
    <submittedName>
        <fullName evidence="2">Uncharacterized protein</fullName>
    </submittedName>
</protein>
<dbReference type="EMBL" id="AVOT02097881">
    <property type="protein sequence ID" value="MBW0576217.1"/>
    <property type="molecule type" value="Genomic_DNA"/>
</dbReference>
<dbReference type="AlphaFoldDB" id="A0A9Q3PXV6"/>